<feature type="domain" description="Apple" evidence="1">
    <location>
        <begin position="75"/>
        <end position="167"/>
    </location>
</feature>
<keyword evidence="3" id="KW-1185">Reference proteome</keyword>
<proteinExistence type="predicted"/>
<dbReference type="PANTHER" id="PTHR47327">
    <property type="entry name" value="FI18240P1-RELATED"/>
    <property type="match status" value="1"/>
</dbReference>
<dbReference type="Proteomes" id="UP000267027">
    <property type="component" value="Unassembled WGS sequence"/>
</dbReference>
<dbReference type="SUPFAM" id="SSF57414">
    <property type="entry name" value="Hairpin loop containing domain-like"/>
    <property type="match status" value="1"/>
</dbReference>
<organism evidence="4">
    <name type="scientific">Angiostrongylus costaricensis</name>
    <name type="common">Nematode worm</name>
    <dbReference type="NCBI Taxonomy" id="334426"/>
    <lineage>
        <taxon>Eukaryota</taxon>
        <taxon>Metazoa</taxon>
        <taxon>Ecdysozoa</taxon>
        <taxon>Nematoda</taxon>
        <taxon>Chromadorea</taxon>
        <taxon>Rhabditida</taxon>
        <taxon>Rhabditina</taxon>
        <taxon>Rhabditomorpha</taxon>
        <taxon>Strongyloidea</taxon>
        <taxon>Metastrongylidae</taxon>
        <taxon>Angiostrongylus</taxon>
    </lineage>
</organism>
<dbReference type="SMART" id="SM00473">
    <property type="entry name" value="PAN_AP"/>
    <property type="match status" value="1"/>
</dbReference>
<name>A0A0R3PYM1_ANGCS</name>
<dbReference type="InterPro" id="IPR052774">
    <property type="entry name" value="Celegans_DevNeuronal_Protein"/>
</dbReference>
<dbReference type="WBParaSite" id="ACOC_0001154201-mRNA-1">
    <property type="protein sequence ID" value="ACOC_0001154201-mRNA-1"/>
    <property type="gene ID" value="ACOC_0001154201"/>
</dbReference>
<dbReference type="Pfam" id="PF00024">
    <property type="entry name" value="PAN_1"/>
    <property type="match status" value="1"/>
</dbReference>
<dbReference type="STRING" id="334426.A0A0R3PYM1"/>
<evidence type="ECO:0000313" key="3">
    <source>
        <dbReference type="Proteomes" id="UP000267027"/>
    </source>
</evidence>
<reference evidence="4" key="1">
    <citation type="submission" date="2017-02" db="UniProtKB">
        <authorList>
            <consortium name="WormBaseParasite"/>
        </authorList>
    </citation>
    <scope>IDENTIFICATION</scope>
</reference>
<dbReference type="GO" id="GO:0009653">
    <property type="term" value="P:anatomical structure morphogenesis"/>
    <property type="evidence" value="ECO:0007669"/>
    <property type="project" value="TreeGrafter"/>
</dbReference>
<dbReference type="PROSITE" id="PS50948">
    <property type="entry name" value="PAN"/>
    <property type="match status" value="1"/>
</dbReference>
<gene>
    <name evidence="2" type="ORF">ACOC_LOCUS11543</name>
</gene>
<evidence type="ECO:0000313" key="4">
    <source>
        <dbReference type="WBParaSite" id="ACOC_0001154201-mRNA-1"/>
    </source>
</evidence>
<sequence length="270" mass="30562">MENIEYILVVRCFRRIKGRSIDNYQPLAEYKMESLTACADFCIMALGNKTGKVTGYLELTRRSEVYPLLYLLETCATNIGYYVIIGNEIVRPIRNGGTVKVLNDIGQGECTNFCSMNQGLNHEELACRSLNYFPLTRKCELYSILAEPHGPGNLIQNENVIYAEKFCIPDSNQRCQSDEVFILHVQKSISRFPIRHASSPSITGCVKMCLSASFCKVFQLFIISVAINEAEKSFSKWSDCDYRVNGLRVMVRTSIKIDKSNSFSVVESSF</sequence>
<accession>A0A0R3PYM1</accession>
<dbReference type="Gene3D" id="3.50.4.10">
    <property type="entry name" value="Hepatocyte Growth Factor"/>
    <property type="match status" value="1"/>
</dbReference>
<dbReference type="EMBL" id="UYYA01004722">
    <property type="protein sequence ID" value="VDM63128.1"/>
    <property type="molecule type" value="Genomic_DNA"/>
</dbReference>
<protein>
    <submittedName>
        <fullName evidence="4">Apple domain-containing protein</fullName>
    </submittedName>
</protein>
<dbReference type="AlphaFoldDB" id="A0A0R3PYM1"/>
<dbReference type="OrthoDB" id="5793255at2759"/>
<evidence type="ECO:0000313" key="2">
    <source>
        <dbReference type="EMBL" id="VDM63128.1"/>
    </source>
</evidence>
<reference evidence="2 3" key="2">
    <citation type="submission" date="2018-11" db="EMBL/GenBank/DDBJ databases">
        <authorList>
            <consortium name="Pathogen Informatics"/>
        </authorList>
    </citation>
    <scope>NUCLEOTIDE SEQUENCE [LARGE SCALE GENOMIC DNA]</scope>
    <source>
        <strain evidence="2 3">Costa Rica</strain>
    </source>
</reference>
<dbReference type="InterPro" id="IPR003609">
    <property type="entry name" value="Pan_app"/>
</dbReference>
<evidence type="ECO:0000259" key="1">
    <source>
        <dbReference type="PROSITE" id="PS50948"/>
    </source>
</evidence>
<dbReference type="PANTHER" id="PTHR47327:SF22">
    <property type="entry name" value="APPLE DOMAIN-CONTAINING PROTEIN"/>
    <property type="match status" value="1"/>
</dbReference>